<evidence type="ECO:0000313" key="3">
    <source>
        <dbReference type="Proteomes" id="UP000193244"/>
    </source>
</evidence>
<dbReference type="Proteomes" id="UP000193244">
    <property type="component" value="Unassembled WGS sequence"/>
</dbReference>
<dbReference type="EMBL" id="FXAY01000001">
    <property type="protein sequence ID" value="SMG17769.1"/>
    <property type="molecule type" value="Genomic_DNA"/>
</dbReference>
<gene>
    <name evidence="2" type="ORF">SAMN06296010_0811</name>
</gene>
<dbReference type="RefSeq" id="WP_085483138.1">
    <property type="nucleotide sequence ID" value="NZ_FXAY01000001.1"/>
</dbReference>
<reference evidence="3" key="1">
    <citation type="submission" date="2017-04" db="EMBL/GenBank/DDBJ databases">
        <authorList>
            <person name="Varghese N."/>
            <person name="Submissions S."/>
        </authorList>
    </citation>
    <scope>NUCLEOTIDE SEQUENCE [LARGE SCALE GENOMIC DNA]</scope>
    <source>
        <strain evidence="3">VKM Ac-2510</strain>
    </source>
</reference>
<name>A0A1X7ISN3_9MICO</name>
<keyword evidence="1" id="KW-1133">Transmembrane helix</keyword>
<organism evidence="2 3">
    <name type="scientific">Agreia pratensis</name>
    <dbReference type="NCBI Taxonomy" id="150121"/>
    <lineage>
        <taxon>Bacteria</taxon>
        <taxon>Bacillati</taxon>
        <taxon>Actinomycetota</taxon>
        <taxon>Actinomycetes</taxon>
        <taxon>Micrococcales</taxon>
        <taxon>Microbacteriaceae</taxon>
        <taxon>Agreia</taxon>
    </lineage>
</organism>
<evidence type="ECO:0000313" key="2">
    <source>
        <dbReference type="EMBL" id="SMG17769.1"/>
    </source>
</evidence>
<keyword evidence="1" id="KW-0472">Membrane</keyword>
<evidence type="ECO:0000256" key="1">
    <source>
        <dbReference type="SAM" id="Phobius"/>
    </source>
</evidence>
<accession>A0A1X7ISN3</accession>
<keyword evidence="3" id="KW-1185">Reference proteome</keyword>
<protein>
    <submittedName>
        <fullName evidence="2">Uncharacterized protein</fullName>
    </submittedName>
</protein>
<keyword evidence="1" id="KW-0812">Transmembrane</keyword>
<sequence length="64" mass="7144">MFYNGWVQIPYIVFMAALFIGAVVLVIILARLMLAATAALQSYLRVQEVKMELLIADGTDEPQL</sequence>
<dbReference type="AlphaFoldDB" id="A0A1X7ISN3"/>
<proteinExistence type="predicted"/>
<feature type="transmembrane region" description="Helical" evidence="1">
    <location>
        <begin position="12"/>
        <end position="34"/>
    </location>
</feature>